<reference evidence="1" key="1">
    <citation type="journal article" date="2014" name="Front. Microbiol.">
        <title>High frequency of phylogenetically diverse reductive dehalogenase-homologous genes in deep subseafloor sedimentary metagenomes.</title>
        <authorList>
            <person name="Kawai M."/>
            <person name="Futagami T."/>
            <person name="Toyoda A."/>
            <person name="Takaki Y."/>
            <person name="Nishi S."/>
            <person name="Hori S."/>
            <person name="Arai W."/>
            <person name="Tsubouchi T."/>
            <person name="Morono Y."/>
            <person name="Uchiyama I."/>
            <person name="Ito T."/>
            <person name="Fujiyama A."/>
            <person name="Inagaki F."/>
            <person name="Takami H."/>
        </authorList>
    </citation>
    <scope>NUCLEOTIDE SEQUENCE</scope>
    <source>
        <strain evidence="1">Expedition CK06-06</strain>
    </source>
</reference>
<sequence length="107" mass="12294">KDRKEIIGPKKRGKEEVVEVETSIMERWDPEAVKKVVSFLDGKLHATLVEIQEVIGLTEGESYYLTQDLIYIGTLPGRWVGYDDGQWIYQIISEQPLSKQKPQKTTT</sequence>
<evidence type="ECO:0000313" key="1">
    <source>
        <dbReference type="EMBL" id="GAI72879.1"/>
    </source>
</evidence>
<protein>
    <submittedName>
        <fullName evidence="1">Uncharacterized protein</fullName>
    </submittedName>
</protein>
<gene>
    <name evidence="1" type="ORF">S12H4_25114</name>
</gene>
<dbReference type="AlphaFoldDB" id="X1SYG6"/>
<comment type="caution">
    <text evidence="1">The sequence shown here is derived from an EMBL/GenBank/DDBJ whole genome shotgun (WGS) entry which is preliminary data.</text>
</comment>
<name>X1SYG6_9ZZZZ</name>
<dbReference type="EMBL" id="BARW01013911">
    <property type="protein sequence ID" value="GAI72879.1"/>
    <property type="molecule type" value="Genomic_DNA"/>
</dbReference>
<proteinExistence type="predicted"/>
<feature type="non-terminal residue" evidence="1">
    <location>
        <position position="1"/>
    </location>
</feature>
<organism evidence="1">
    <name type="scientific">marine sediment metagenome</name>
    <dbReference type="NCBI Taxonomy" id="412755"/>
    <lineage>
        <taxon>unclassified sequences</taxon>
        <taxon>metagenomes</taxon>
        <taxon>ecological metagenomes</taxon>
    </lineage>
</organism>
<accession>X1SYG6</accession>
<feature type="non-terminal residue" evidence="1">
    <location>
        <position position="107"/>
    </location>
</feature>